<feature type="transmembrane region" description="Helical" evidence="7">
    <location>
        <begin position="117"/>
        <end position="136"/>
    </location>
</feature>
<feature type="domain" description="Cation efflux protein transmembrane" evidence="8">
    <location>
        <begin position="16"/>
        <end position="207"/>
    </location>
</feature>
<evidence type="ECO:0000313" key="10">
    <source>
        <dbReference type="EMBL" id="KLV23854.1"/>
    </source>
</evidence>
<dbReference type="GO" id="GO:0016020">
    <property type="term" value="C:membrane"/>
    <property type="evidence" value="ECO:0007669"/>
    <property type="project" value="UniProtKB-SubCell"/>
</dbReference>
<protein>
    <submittedName>
        <fullName evidence="10">Transporter</fullName>
    </submittedName>
</protein>
<organism evidence="10 11">
    <name type="scientific">Niallia circulans</name>
    <name type="common">Bacillus circulans</name>
    <dbReference type="NCBI Taxonomy" id="1397"/>
    <lineage>
        <taxon>Bacteria</taxon>
        <taxon>Bacillati</taxon>
        <taxon>Bacillota</taxon>
        <taxon>Bacilli</taxon>
        <taxon>Bacillales</taxon>
        <taxon>Bacillaceae</taxon>
        <taxon>Niallia</taxon>
    </lineage>
</organism>
<keyword evidence="5 7" id="KW-1133">Transmembrane helix</keyword>
<dbReference type="Pfam" id="PF01545">
    <property type="entry name" value="Cation_efflux"/>
    <property type="match status" value="1"/>
</dbReference>
<proteinExistence type="inferred from homology"/>
<evidence type="ECO:0000313" key="11">
    <source>
        <dbReference type="Proteomes" id="UP000036045"/>
    </source>
</evidence>
<dbReference type="InterPro" id="IPR027470">
    <property type="entry name" value="Cation_efflux_CTD"/>
</dbReference>
<dbReference type="Gene3D" id="3.30.70.1350">
    <property type="entry name" value="Cation efflux protein, cytoplasmic domain"/>
    <property type="match status" value="1"/>
</dbReference>
<dbReference type="Pfam" id="PF16916">
    <property type="entry name" value="ZT_dimer"/>
    <property type="match status" value="1"/>
</dbReference>
<comment type="similarity">
    <text evidence="2">Belongs to the cation diffusion facilitator (CDF) transporter (TC 2.A.4) family.</text>
</comment>
<keyword evidence="3" id="KW-0813">Transport</keyword>
<evidence type="ECO:0000259" key="8">
    <source>
        <dbReference type="Pfam" id="PF01545"/>
    </source>
</evidence>
<dbReference type="OrthoDB" id="9806522at2"/>
<dbReference type="PANTHER" id="PTHR43840">
    <property type="entry name" value="MITOCHONDRIAL METAL TRANSPORTER 1-RELATED"/>
    <property type="match status" value="1"/>
</dbReference>
<keyword evidence="6 7" id="KW-0472">Membrane</keyword>
<dbReference type="EMBL" id="LDPH01000023">
    <property type="protein sequence ID" value="KLV23854.1"/>
    <property type="molecule type" value="Genomic_DNA"/>
</dbReference>
<feature type="domain" description="Cation efflux protein cytoplasmic" evidence="9">
    <location>
        <begin position="216"/>
        <end position="287"/>
    </location>
</feature>
<comment type="caution">
    <text evidence="10">The sequence shown here is derived from an EMBL/GenBank/DDBJ whole genome shotgun (WGS) entry which is preliminary data.</text>
</comment>
<dbReference type="RefSeq" id="WP_047943751.1">
    <property type="nucleotide sequence ID" value="NZ_CP053989.1"/>
</dbReference>
<feature type="transmembrane region" description="Helical" evidence="7">
    <location>
        <begin position="83"/>
        <end position="105"/>
    </location>
</feature>
<dbReference type="NCBIfam" id="TIGR01297">
    <property type="entry name" value="CDF"/>
    <property type="match status" value="1"/>
</dbReference>
<dbReference type="PANTHER" id="PTHR43840:SF50">
    <property type="entry name" value="MANGANESE EFFLUX SYSTEM PROTEIN MNES"/>
    <property type="match status" value="1"/>
</dbReference>
<evidence type="ECO:0000256" key="2">
    <source>
        <dbReference type="ARBA" id="ARBA00008114"/>
    </source>
</evidence>
<gene>
    <name evidence="10" type="ORF">ABW02_18600</name>
</gene>
<dbReference type="InterPro" id="IPR050291">
    <property type="entry name" value="CDF_Transporter"/>
</dbReference>
<evidence type="ECO:0000256" key="4">
    <source>
        <dbReference type="ARBA" id="ARBA00022692"/>
    </source>
</evidence>
<dbReference type="Proteomes" id="UP000036045">
    <property type="component" value="Unassembled WGS sequence"/>
</dbReference>
<dbReference type="InterPro" id="IPR027469">
    <property type="entry name" value="Cation_efflux_TMD_sf"/>
</dbReference>
<evidence type="ECO:0000256" key="7">
    <source>
        <dbReference type="SAM" id="Phobius"/>
    </source>
</evidence>
<feature type="transmembrane region" description="Helical" evidence="7">
    <location>
        <begin position="14"/>
        <end position="33"/>
    </location>
</feature>
<accession>A0A0J1ID09</accession>
<evidence type="ECO:0000256" key="6">
    <source>
        <dbReference type="ARBA" id="ARBA00023136"/>
    </source>
</evidence>
<evidence type="ECO:0000256" key="1">
    <source>
        <dbReference type="ARBA" id="ARBA00004141"/>
    </source>
</evidence>
<name>A0A0J1ID09_NIACI</name>
<dbReference type="PATRIC" id="fig|1397.4.peg.2435"/>
<dbReference type="GeneID" id="56351168"/>
<reference evidence="10 11" key="1">
    <citation type="submission" date="2015-05" db="EMBL/GenBank/DDBJ databases">
        <title>Whole genome sequence and identification of bacterial endophytes from Costus igneus.</title>
        <authorList>
            <person name="Lee Y.P."/>
            <person name="Gan H.M."/>
            <person name="Eng W."/>
            <person name="Wheatley M.S."/>
            <person name="Caraballo A."/>
            <person name="Polter S."/>
            <person name="Savka M.A."/>
            <person name="Hudson A.O."/>
        </authorList>
    </citation>
    <scope>NUCLEOTIDE SEQUENCE [LARGE SCALE GENOMIC DNA]</scope>
    <source>
        <strain evidence="10 11">RIT379</strain>
    </source>
</reference>
<dbReference type="GO" id="GO:0008324">
    <property type="term" value="F:monoatomic cation transmembrane transporter activity"/>
    <property type="evidence" value="ECO:0007669"/>
    <property type="project" value="InterPro"/>
</dbReference>
<sequence length="292" mass="31974">MDKKYADLKLGERAAILSIITYIILASVKLIIGNSTDSQALKADGWNNFTDIIASVAVLIGLRLSQKPADKDHPYGHWKAETVASLIASFIMMSVGLQVLYQAISSFFTHSRQAPDLVAAYTAIACGAVMFFVYRINLRLGKKINSQAVKAAAKDNFSDSIVSFGTAVGIFGAQLNLEFLDPLAACIVGLLICKTAWGIFRETTHYLTDGFDVLLIDKYKKTILHTDGVKAVKEIKARNYGNSPVVDVVITVNQKLDITDAHDISSAVENALINEFNVLEVHVHIEPDEEKQ</sequence>
<keyword evidence="4 7" id="KW-0812">Transmembrane</keyword>
<dbReference type="Gene3D" id="1.20.1510.10">
    <property type="entry name" value="Cation efflux protein transmembrane domain"/>
    <property type="match status" value="1"/>
</dbReference>
<dbReference type="InterPro" id="IPR036837">
    <property type="entry name" value="Cation_efflux_CTD_sf"/>
</dbReference>
<dbReference type="AlphaFoldDB" id="A0A0J1ID09"/>
<evidence type="ECO:0000256" key="5">
    <source>
        <dbReference type="ARBA" id="ARBA00022989"/>
    </source>
</evidence>
<feature type="transmembrane region" description="Helical" evidence="7">
    <location>
        <begin position="45"/>
        <end position="62"/>
    </location>
</feature>
<evidence type="ECO:0000259" key="9">
    <source>
        <dbReference type="Pfam" id="PF16916"/>
    </source>
</evidence>
<dbReference type="InterPro" id="IPR058533">
    <property type="entry name" value="Cation_efflux_TM"/>
</dbReference>
<dbReference type="SUPFAM" id="SSF161111">
    <property type="entry name" value="Cation efflux protein transmembrane domain-like"/>
    <property type="match status" value="1"/>
</dbReference>
<evidence type="ECO:0000256" key="3">
    <source>
        <dbReference type="ARBA" id="ARBA00022448"/>
    </source>
</evidence>
<dbReference type="InterPro" id="IPR002524">
    <property type="entry name" value="Cation_efflux"/>
</dbReference>
<keyword evidence="11" id="KW-1185">Reference proteome</keyword>
<dbReference type="SUPFAM" id="SSF160240">
    <property type="entry name" value="Cation efflux protein cytoplasmic domain-like"/>
    <property type="match status" value="1"/>
</dbReference>
<comment type="subcellular location">
    <subcellularLocation>
        <location evidence="1">Membrane</location>
        <topology evidence="1">Multi-pass membrane protein</topology>
    </subcellularLocation>
</comment>
<dbReference type="FunFam" id="1.20.1510.10:FF:000006">
    <property type="entry name" value="Divalent cation efflux transporter"/>
    <property type="match status" value="1"/>
</dbReference>